<proteinExistence type="predicted"/>
<organism evidence="1 2">
    <name type="scientific">Catenaria anguillulae PL171</name>
    <dbReference type="NCBI Taxonomy" id="765915"/>
    <lineage>
        <taxon>Eukaryota</taxon>
        <taxon>Fungi</taxon>
        <taxon>Fungi incertae sedis</taxon>
        <taxon>Blastocladiomycota</taxon>
        <taxon>Blastocladiomycetes</taxon>
        <taxon>Blastocladiales</taxon>
        <taxon>Catenariaceae</taxon>
        <taxon>Catenaria</taxon>
    </lineage>
</organism>
<dbReference type="Proteomes" id="UP000193411">
    <property type="component" value="Unassembled WGS sequence"/>
</dbReference>
<accession>A0A1Y2HF57</accession>
<dbReference type="EMBL" id="MCFL01000037">
    <property type="protein sequence ID" value="ORZ33220.1"/>
    <property type="molecule type" value="Genomic_DNA"/>
</dbReference>
<reference evidence="1 2" key="1">
    <citation type="submission" date="2016-07" db="EMBL/GenBank/DDBJ databases">
        <title>Pervasive Adenine N6-methylation of Active Genes in Fungi.</title>
        <authorList>
            <consortium name="DOE Joint Genome Institute"/>
            <person name="Mondo S.J."/>
            <person name="Dannebaum R.O."/>
            <person name="Kuo R.C."/>
            <person name="Labutti K."/>
            <person name="Haridas S."/>
            <person name="Kuo A."/>
            <person name="Salamov A."/>
            <person name="Ahrendt S.R."/>
            <person name="Lipzen A."/>
            <person name="Sullivan W."/>
            <person name="Andreopoulos W.B."/>
            <person name="Clum A."/>
            <person name="Lindquist E."/>
            <person name="Daum C."/>
            <person name="Ramamoorthy G.K."/>
            <person name="Gryganskyi A."/>
            <person name="Culley D."/>
            <person name="Magnuson J.K."/>
            <person name="James T.Y."/>
            <person name="O'Malley M.A."/>
            <person name="Stajich J.E."/>
            <person name="Spatafora J.W."/>
            <person name="Visel A."/>
            <person name="Grigoriev I.V."/>
        </authorList>
    </citation>
    <scope>NUCLEOTIDE SEQUENCE [LARGE SCALE GENOMIC DNA]</scope>
    <source>
        <strain evidence="1 2">PL171</strain>
    </source>
</reference>
<keyword evidence="2" id="KW-1185">Reference proteome</keyword>
<name>A0A1Y2HF57_9FUNG</name>
<protein>
    <submittedName>
        <fullName evidence="1">Uncharacterized protein</fullName>
    </submittedName>
</protein>
<comment type="caution">
    <text evidence="1">The sequence shown here is derived from an EMBL/GenBank/DDBJ whole genome shotgun (WGS) entry which is preliminary data.</text>
</comment>
<evidence type="ECO:0000313" key="2">
    <source>
        <dbReference type="Proteomes" id="UP000193411"/>
    </source>
</evidence>
<gene>
    <name evidence="1" type="ORF">BCR44DRAFT_231298</name>
</gene>
<sequence length="143" mass="16856">MLLLLLTAPFFPCSRRSRVFHSRVQFTDDHWRWDRDRDREQSSSIKDTGTKGSNQRRVSAQQPCISSTIQVRSFWFWWMSMTVRAVWSLLWMLHAHGNVSPAAILKRRVLCSWAFHSHIVWIPFSLLEYSLSRRASSCVQCVV</sequence>
<evidence type="ECO:0000313" key="1">
    <source>
        <dbReference type="EMBL" id="ORZ33220.1"/>
    </source>
</evidence>
<dbReference type="AlphaFoldDB" id="A0A1Y2HF57"/>